<evidence type="ECO:0000256" key="1">
    <source>
        <dbReference type="SAM" id="Phobius"/>
    </source>
</evidence>
<reference evidence="2 3" key="1">
    <citation type="submission" date="2024-01" db="EMBL/GenBank/DDBJ databases">
        <title>The genomes of 5 underutilized Papilionoideae crops provide insights into root nodulation and disease resistance.</title>
        <authorList>
            <person name="Yuan L."/>
        </authorList>
    </citation>
    <scope>NUCLEOTIDE SEQUENCE [LARGE SCALE GENOMIC DNA]</scope>
    <source>
        <strain evidence="2">LY-2023</strain>
        <tissue evidence="2">Leaf</tissue>
    </source>
</reference>
<dbReference type="Proteomes" id="UP001359559">
    <property type="component" value="Unassembled WGS sequence"/>
</dbReference>
<keyword evidence="1" id="KW-1133">Transmembrane helix</keyword>
<protein>
    <submittedName>
        <fullName evidence="2">Uncharacterized protein</fullName>
    </submittedName>
</protein>
<sequence length="84" mass="9370">MALLIFFHYSITLFLSIGSLQPKPIASLLFRGFLSLNLRFYAACSKFLGIWLVILMIWMAVCVSWLAAAANTLEMGRQGSNPVD</sequence>
<feature type="transmembrane region" description="Helical" evidence="1">
    <location>
        <begin position="46"/>
        <end position="68"/>
    </location>
</feature>
<evidence type="ECO:0000313" key="2">
    <source>
        <dbReference type="EMBL" id="KAK7277479.1"/>
    </source>
</evidence>
<keyword evidence="1" id="KW-0812">Transmembrane</keyword>
<keyword evidence="1" id="KW-0472">Membrane</keyword>
<dbReference type="AlphaFoldDB" id="A0AAN9IGC8"/>
<proteinExistence type="predicted"/>
<organism evidence="2 3">
    <name type="scientific">Clitoria ternatea</name>
    <name type="common">Butterfly pea</name>
    <dbReference type="NCBI Taxonomy" id="43366"/>
    <lineage>
        <taxon>Eukaryota</taxon>
        <taxon>Viridiplantae</taxon>
        <taxon>Streptophyta</taxon>
        <taxon>Embryophyta</taxon>
        <taxon>Tracheophyta</taxon>
        <taxon>Spermatophyta</taxon>
        <taxon>Magnoliopsida</taxon>
        <taxon>eudicotyledons</taxon>
        <taxon>Gunneridae</taxon>
        <taxon>Pentapetalae</taxon>
        <taxon>rosids</taxon>
        <taxon>fabids</taxon>
        <taxon>Fabales</taxon>
        <taxon>Fabaceae</taxon>
        <taxon>Papilionoideae</taxon>
        <taxon>50 kb inversion clade</taxon>
        <taxon>NPAAA clade</taxon>
        <taxon>indigoferoid/millettioid clade</taxon>
        <taxon>Phaseoleae</taxon>
        <taxon>Clitoria</taxon>
    </lineage>
</organism>
<keyword evidence="3" id="KW-1185">Reference proteome</keyword>
<gene>
    <name evidence="2" type="ORF">RJT34_22492</name>
</gene>
<comment type="caution">
    <text evidence="2">The sequence shown here is derived from an EMBL/GenBank/DDBJ whole genome shotgun (WGS) entry which is preliminary data.</text>
</comment>
<accession>A0AAN9IGC8</accession>
<name>A0AAN9IGC8_CLITE</name>
<dbReference type="EMBL" id="JAYKXN010000006">
    <property type="protein sequence ID" value="KAK7277479.1"/>
    <property type="molecule type" value="Genomic_DNA"/>
</dbReference>
<evidence type="ECO:0000313" key="3">
    <source>
        <dbReference type="Proteomes" id="UP001359559"/>
    </source>
</evidence>